<comment type="caution">
    <text evidence="3">The sequence shown here is derived from an EMBL/GenBank/DDBJ whole genome shotgun (WGS) entry which is preliminary data.</text>
</comment>
<dbReference type="EMBL" id="JAJEPX010000043">
    <property type="protein sequence ID" value="MCC2177640.1"/>
    <property type="molecule type" value="Genomic_DNA"/>
</dbReference>
<evidence type="ECO:0000259" key="2">
    <source>
        <dbReference type="Pfam" id="PF26095"/>
    </source>
</evidence>
<dbReference type="Gene3D" id="1.20.5.340">
    <property type="match status" value="1"/>
</dbReference>
<feature type="compositionally biased region" description="Low complexity" evidence="1">
    <location>
        <begin position="112"/>
        <end position="137"/>
    </location>
</feature>
<feature type="region of interest" description="Disordered" evidence="1">
    <location>
        <begin position="48"/>
        <end position="70"/>
    </location>
</feature>
<dbReference type="InterPro" id="IPR058643">
    <property type="entry name" value="BRE1-like_CC"/>
</dbReference>
<evidence type="ECO:0000313" key="3">
    <source>
        <dbReference type="EMBL" id="MCC2177640.1"/>
    </source>
</evidence>
<dbReference type="AlphaFoldDB" id="A0AAW4W1M8"/>
<feature type="compositionally biased region" description="Polar residues" evidence="1">
    <location>
        <begin position="59"/>
        <end position="70"/>
    </location>
</feature>
<dbReference type="RefSeq" id="WP_227601100.1">
    <property type="nucleotide sequence ID" value="NZ_JAJEPX010000043.1"/>
</dbReference>
<evidence type="ECO:0000256" key="1">
    <source>
        <dbReference type="SAM" id="MobiDB-lite"/>
    </source>
</evidence>
<protein>
    <recommendedName>
        <fullName evidence="2">BRE1-like coiled-coil containing domain-containing protein</fullName>
    </recommendedName>
</protein>
<keyword evidence="4" id="KW-1185">Reference proteome</keyword>
<reference evidence="3 4" key="1">
    <citation type="submission" date="2021-10" db="EMBL/GenBank/DDBJ databases">
        <title>Anaerobic single-cell dispensing facilitates the cultivation of human gut bacteria.</title>
        <authorList>
            <person name="Afrizal A."/>
        </authorList>
    </citation>
    <scope>NUCLEOTIDE SEQUENCE [LARGE SCALE GENOMIC DNA]</scope>
    <source>
        <strain evidence="3 4">CLA-AA-H270</strain>
    </source>
</reference>
<dbReference type="Pfam" id="PF26095">
    <property type="entry name" value="CC_Bre1"/>
    <property type="match status" value="1"/>
</dbReference>
<name>A0AAW4W1M8_9FIRM</name>
<dbReference type="GeneID" id="98659445"/>
<proteinExistence type="predicted"/>
<feature type="region of interest" description="Disordered" evidence="1">
    <location>
        <begin position="108"/>
        <end position="142"/>
    </location>
</feature>
<sequence length="186" mass="19622">MDGKKFDKNTLKTLVIAASLLLNCVLGGASYTYYHHLAEQMNETASLQSQVSHLEDSVSDLQAQADESQPTIDGLKAQVASLTEEKNGLQMQVDTLTSQKADLQKQVDTLKAGASSGSSSGGSSSDSSSVPAAYSSSDDQSETVYVTDTGSKYHSAGCRYLKKSQIPMSLSEAKRQGYTACSVCGG</sequence>
<dbReference type="SUPFAM" id="SSF90257">
    <property type="entry name" value="Myosin rod fragments"/>
    <property type="match status" value="1"/>
</dbReference>
<accession>A0AAW4W1M8</accession>
<organism evidence="3 4">
    <name type="scientific">Agathobaculum butyriciproducens</name>
    <dbReference type="NCBI Taxonomy" id="1628085"/>
    <lineage>
        <taxon>Bacteria</taxon>
        <taxon>Bacillati</taxon>
        <taxon>Bacillota</taxon>
        <taxon>Clostridia</taxon>
        <taxon>Eubacteriales</taxon>
        <taxon>Butyricicoccaceae</taxon>
        <taxon>Agathobaculum</taxon>
    </lineage>
</organism>
<evidence type="ECO:0000313" key="4">
    <source>
        <dbReference type="Proteomes" id="UP001298753"/>
    </source>
</evidence>
<dbReference type="Proteomes" id="UP001298753">
    <property type="component" value="Unassembled WGS sequence"/>
</dbReference>
<feature type="domain" description="BRE1-like coiled-coil containing" evidence="2">
    <location>
        <begin position="35"/>
        <end position="111"/>
    </location>
</feature>
<gene>
    <name evidence="3" type="ORF">LKD22_10980</name>
</gene>